<dbReference type="RefSeq" id="WP_191176854.1">
    <property type="nucleotide sequence ID" value="NZ_JACWMW010000004.1"/>
</dbReference>
<evidence type="ECO:0000313" key="2">
    <source>
        <dbReference type="EMBL" id="MBD1386999.1"/>
    </source>
</evidence>
<protein>
    <submittedName>
        <fullName evidence="2">Uncharacterized protein</fullName>
    </submittedName>
</protein>
<feature type="compositionally biased region" description="Pro residues" evidence="1">
    <location>
        <begin position="255"/>
        <end position="264"/>
    </location>
</feature>
<feature type="region of interest" description="Disordered" evidence="1">
    <location>
        <begin position="251"/>
        <end position="292"/>
    </location>
</feature>
<keyword evidence="3" id="KW-1185">Reference proteome</keyword>
<sequence>MKKLYPKQQCFFKLCIVLLIAVVAVIYGCRKDISKPGDNPTATITDPKIAKAKSWYETNYSKPGVKPSSQNTNAVGDDFDLSQFFSPDWTAAKNYTRFNDDVIEMPVDAASAIGLKVGSASQSNSRSSVLILKRGDTYKAYVMTIVGYPEYLNADTSKLANNSYGKHDANFSGMVYYTTPQGEFVDGYTYKNGVIKGQLVDNYTATTTGGQAIQSITPNSYQAIQVCTAWYQKVGEVWVYLDTQCHTEVIEVPDPSTPLPPITPPSSGGGGGGDSPGNPNPDCPPGSTIQSVKGGNVINTLKIMLRPPGDGGFPPPGGGDNPCTIKPVEDPCDKIKRQKANADLKSQLTDLKNKLNLNYEAGYVKLSNSAPQYITGTPNTLSWNAPQLATIVNGSMEYINHNHYTAPQSLSTFSEDDIKAFYQYIHYNKVVNENTFTFSVVTSQGMSYSLVLNDKQKFDSFYNTYFSDAIGQNLFNGLYNSYISATNSPTTNEANLLSMVNLLNMGVSVMKGNTDFSNWVVSSYDPITNTITFKNCN</sequence>
<evidence type="ECO:0000313" key="3">
    <source>
        <dbReference type="Proteomes" id="UP000618754"/>
    </source>
</evidence>
<organism evidence="2 3">
    <name type="scientific">Mucilaginibacter rigui</name>
    <dbReference type="NCBI Taxonomy" id="534635"/>
    <lineage>
        <taxon>Bacteria</taxon>
        <taxon>Pseudomonadati</taxon>
        <taxon>Bacteroidota</taxon>
        <taxon>Sphingobacteriia</taxon>
        <taxon>Sphingobacteriales</taxon>
        <taxon>Sphingobacteriaceae</taxon>
        <taxon>Mucilaginibacter</taxon>
    </lineage>
</organism>
<reference evidence="2 3" key="1">
    <citation type="submission" date="2020-09" db="EMBL/GenBank/DDBJ databases">
        <title>Novel species of Mucilaginibacter isolated from a glacier on the Tibetan Plateau.</title>
        <authorList>
            <person name="Liu Q."/>
            <person name="Xin Y.-H."/>
        </authorList>
    </citation>
    <scope>NUCLEOTIDE SEQUENCE [LARGE SCALE GENOMIC DNA]</scope>
    <source>
        <strain evidence="2 3">CGMCC 1.13878</strain>
    </source>
</reference>
<gene>
    <name evidence="2" type="ORF">IDJ75_17060</name>
</gene>
<comment type="caution">
    <text evidence="2">The sequence shown here is derived from an EMBL/GenBank/DDBJ whole genome shotgun (WGS) entry which is preliminary data.</text>
</comment>
<name>A0ABR7X8X5_9SPHI</name>
<dbReference type="Proteomes" id="UP000618754">
    <property type="component" value="Unassembled WGS sequence"/>
</dbReference>
<proteinExistence type="predicted"/>
<dbReference type="PROSITE" id="PS51257">
    <property type="entry name" value="PROKAR_LIPOPROTEIN"/>
    <property type="match status" value="1"/>
</dbReference>
<dbReference type="EMBL" id="JACWMW010000004">
    <property type="protein sequence ID" value="MBD1386999.1"/>
    <property type="molecule type" value="Genomic_DNA"/>
</dbReference>
<accession>A0ABR7X8X5</accession>
<evidence type="ECO:0000256" key="1">
    <source>
        <dbReference type="SAM" id="MobiDB-lite"/>
    </source>
</evidence>